<gene>
    <name evidence="1" type="ORF">HPB50_012787</name>
</gene>
<protein>
    <submittedName>
        <fullName evidence="1">Uncharacterized protein</fullName>
    </submittedName>
</protein>
<reference evidence="1" key="1">
    <citation type="submission" date="2020-05" db="EMBL/GenBank/DDBJ databases">
        <title>Large-scale comparative analyses of tick genomes elucidate their genetic diversity and vector capacities.</title>
        <authorList>
            <person name="Jia N."/>
            <person name="Wang J."/>
            <person name="Shi W."/>
            <person name="Du L."/>
            <person name="Sun Y."/>
            <person name="Zhan W."/>
            <person name="Jiang J."/>
            <person name="Wang Q."/>
            <person name="Zhang B."/>
            <person name="Ji P."/>
            <person name="Sakyi L.B."/>
            <person name="Cui X."/>
            <person name="Yuan T."/>
            <person name="Jiang B."/>
            <person name="Yang W."/>
            <person name="Lam T.T.-Y."/>
            <person name="Chang Q."/>
            <person name="Ding S."/>
            <person name="Wang X."/>
            <person name="Zhu J."/>
            <person name="Ruan X."/>
            <person name="Zhao L."/>
            <person name="Wei J."/>
            <person name="Que T."/>
            <person name="Du C."/>
            <person name="Cheng J."/>
            <person name="Dai P."/>
            <person name="Han X."/>
            <person name="Huang E."/>
            <person name="Gao Y."/>
            <person name="Liu J."/>
            <person name="Shao H."/>
            <person name="Ye R."/>
            <person name="Li L."/>
            <person name="Wei W."/>
            <person name="Wang X."/>
            <person name="Wang C."/>
            <person name="Yang T."/>
            <person name="Huo Q."/>
            <person name="Li W."/>
            <person name="Guo W."/>
            <person name="Chen H."/>
            <person name="Zhou L."/>
            <person name="Ni X."/>
            <person name="Tian J."/>
            <person name="Zhou Y."/>
            <person name="Sheng Y."/>
            <person name="Liu T."/>
            <person name="Pan Y."/>
            <person name="Xia L."/>
            <person name="Li J."/>
            <person name="Zhao F."/>
            <person name="Cao W."/>
        </authorList>
    </citation>
    <scope>NUCLEOTIDE SEQUENCE</scope>
    <source>
        <strain evidence="1">Hyas-2018</strain>
    </source>
</reference>
<evidence type="ECO:0000313" key="1">
    <source>
        <dbReference type="EMBL" id="KAH6933179.1"/>
    </source>
</evidence>
<dbReference type="Proteomes" id="UP000821845">
    <property type="component" value="Chromosome 4"/>
</dbReference>
<dbReference type="EMBL" id="CM023484">
    <property type="protein sequence ID" value="KAH6933179.1"/>
    <property type="molecule type" value="Genomic_DNA"/>
</dbReference>
<organism evidence="1 2">
    <name type="scientific">Hyalomma asiaticum</name>
    <name type="common">Tick</name>
    <dbReference type="NCBI Taxonomy" id="266040"/>
    <lineage>
        <taxon>Eukaryota</taxon>
        <taxon>Metazoa</taxon>
        <taxon>Ecdysozoa</taxon>
        <taxon>Arthropoda</taxon>
        <taxon>Chelicerata</taxon>
        <taxon>Arachnida</taxon>
        <taxon>Acari</taxon>
        <taxon>Parasitiformes</taxon>
        <taxon>Ixodida</taxon>
        <taxon>Ixodoidea</taxon>
        <taxon>Ixodidae</taxon>
        <taxon>Hyalomminae</taxon>
        <taxon>Hyalomma</taxon>
    </lineage>
</organism>
<evidence type="ECO:0000313" key="2">
    <source>
        <dbReference type="Proteomes" id="UP000821845"/>
    </source>
</evidence>
<keyword evidence="2" id="KW-1185">Reference proteome</keyword>
<proteinExistence type="predicted"/>
<accession>A0ACB7SGY9</accession>
<sequence>MQDPVSSVDDMQLSFLGGIVDWLDAWGKIDISSGSLTKEAHSALRLTCYSLVELLCYCLEELHFKYVLLGKFQTDALEDRFGWYCQLEGAQYDISVRQLFKCEEKLRLQKVLTFPHEDTEFGDVTNPDGILLPNGSVSPLSRTVYRWHKEWRAVKFRPVGNPLPNLLEKVAEYAVEGRRSREPILEAVSPGALGLSCAIKELEECRDMVQVPATAQIADASGSTSERDVLENILKKEGSVHSVFKVTSTFPLILEKDDMLGKMSMHKRIFYEMFVKKSIHEVLEISTTTKGQAAVARLDLSYLQSNHGYPAALMAS</sequence>
<comment type="caution">
    <text evidence="1">The sequence shown here is derived from an EMBL/GenBank/DDBJ whole genome shotgun (WGS) entry which is preliminary data.</text>
</comment>
<name>A0ACB7SGY9_HYAAI</name>